<evidence type="ECO:0000313" key="2">
    <source>
        <dbReference type="Proteomes" id="UP001234297"/>
    </source>
</evidence>
<reference evidence="1 2" key="1">
    <citation type="journal article" date="2022" name="Hortic Res">
        <title>A haplotype resolved chromosomal level avocado genome allows analysis of novel avocado genes.</title>
        <authorList>
            <person name="Nath O."/>
            <person name="Fletcher S.J."/>
            <person name="Hayward A."/>
            <person name="Shaw L.M."/>
            <person name="Masouleh A.K."/>
            <person name="Furtado A."/>
            <person name="Henry R.J."/>
            <person name="Mitter N."/>
        </authorList>
    </citation>
    <scope>NUCLEOTIDE SEQUENCE [LARGE SCALE GENOMIC DNA]</scope>
    <source>
        <strain evidence="2">cv. Hass</strain>
    </source>
</reference>
<dbReference type="EMBL" id="CM056809">
    <property type="protein sequence ID" value="KAJ8650829.1"/>
    <property type="molecule type" value="Genomic_DNA"/>
</dbReference>
<gene>
    <name evidence="1" type="ORF">MRB53_003852</name>
</gene>
<comment type="caution">
    <text evidence="1">The sequence shown here is derived from an EMBL/GenBank/DDBJ whole genome shotgun (WGS) entry which is preliminary data.</text>
</comment>
<protein>
    <submittedName>
        <fullName evidence="1">Uncharacterized protein</fullName>
    </submittedName>
</protein>
<dbReference type="Proteomes" id="UP001234297">
    <property type="component" value="Chromosome 1"/>
</dbReference>
<keyword evidence="2" id="KW-1185">Reference proteome</keyword>
<organism evidence="1 2">
    <name type="scientific">Persea americana</name>
    <name type="common">Avocado</name>
    <dbReference type="NCBI Taxonomy" id="3435"/>
    <lineage>
        <taxon>Eukaryota</taxon>
        <taxon>Viridiplantae</taxon>
        <taxon>Streptophyta</taxon>
        <taxon>Embryophyta</taxon>
        <taxon>Tracheophyta</taxon>
        <taxon>Spermatophyta</taxon>
        <taxon>Magnoliopsida</taxon>
        <taxon>Magnoliidae</taxon>
        <taxon>Laurales</taxon>
        <taxon>Lauraceae</taxon>
        <taxon>Persea</taxon>
    </lineage>
</organism>
<sequence length="385" mass="44530">MAIGNRLSKLWSDLPQCLLELILERLILSDRLRFGSVCRSWRIAQVQCLYPPASQIPFPVFRRNSSIERRSIEFFSLSEKRIYKAPMPDCGTPMHCILCVSSSHGWLLFRTLDGHKSGFLFNPFNRKYIQLPDEISFRTEYFNGTFFCNPITLPSGNFGTDLSGFFFSTPTNPDGVLYVKGCRYRFMLCALKYLPQHSKWIRRLANTEDAVSNTIFCGGNLYALKDDWTLAVINPLSPHNITNVKMRNPVYNRLASLRRDLKDCKYILVESCGEILLVIIHGENCWFRSEGRLFREVFRADLTQMQWVRVQNLDDRILFLTCRTSISICASGTGYKGNRIYYIPTHNNVTKYLELELGTNKTTRHSIPVPDVTMICEWFTPCLFP</sequence>
<evidence type="ECO:0000313" key="1">
    <source>
        <dbReference type="EMBL" id="KAJ8650829.1"/>
    </source>
</evidence>
<name>A0ACC2MYU0_PERAE</name>
<proteinExistence type="predicted"/>
<accession>A0ACC2MYU0</accession>